<dbReference type="eggNOG" id="COG0456">
    <property type="taxonomic scope" value="Bacteria"/>
</dbReference>
<dbReference type="Proteomes" id="UP000028713">
    <property type="component" value="Unassembled WGS sequence"/>
</dbReference>
<gene>
    <name evidence="2" type="ORF">IX39_01620</name>
</gene>
<dbReference type="EMBL" id="JPRP01000001">
    <property type="protein sequence ID" value="KFE99397.1"/>
    <property type="molecule type" value="Genomic_DNA"/>
</dbReference>
<dbReference type="SUPFAM" id="SSF55729">
    <property type="entry name" value="Acyl-CoA N-acyltransferases (Nat)"/>
    <property type="match status" value="1"/>
</dbReference>
<sequence>MYGKLDNPVYHSLNEYHKNFCLNFGDSKFYNPEVAAFGESLNVAKENNITDYAKICDDFLIFGAKPELGEFKTEMSQLVCDQYVLENKIELDYTEEIVELQHENHEELLVFVKKFYPHYFKSRTPELGRYFGIFKDEKLVAVTGQRMQMNDMTEVSAVITDPDYLGKGFAKQLVAFVSNTIFEDGKTPFLHVAENNLGAKKLYEKLGFDLRGKINLWGVKR</sequence>
<dbReference type="Gene3D" id="3.40.630.30">
    <property type="match status" value="1"/>
</dbReference>
<comment type="caution">
    <text evidence="2">The sequence shown here is derived from an EMBL/GenBank/DDBJ whole genome shotgun (WGS) entry which is preliminary data.</text>
</comment>
<dbReference type="OrthoDB" id="9797456at2"/>
<dbReference type="PROSITE" id="PS51186">
    <property type="entry name" value="GNAT"/>
    <property type="match status" value="1"/>
</dbReference>
<dbReference type="InterPro" id="IPR013653">
    <property type="entry name" value="GCN5-like_dom"/>
</dbReference>
<feature type="domain" description="N-acetyltransferase" evidence="1">
    <location>
        <begin position="95"/>
        <end position="221"/>
    </location>
</feature>
<dbReference type="AlphaFoldDB" id="A0A085Z4N4"/>
<dbReference type="CDD" id="cd04301">
    <property type="entry name" value="NAT_SF"/>
    <property type="match status" value="1"/>
</dbReference>
<proteinExistence type="predicted"/>
<evidence type="ECO:0000259" key="1">
    <source>
        <dbReference type="PROSITE" id="PS51186"/>
    </source>
</evidence>
<dbReference type="Pfam" id="PF08445">
    <property type="entry name" value="FR47"/>
    <property type="match status" value="1"/>
</dbReference>
<organism evidence="2 3">
    <name type="scientific">Chryseobacterium formosense</name>
    <dbReference type="NCBI Taxonomy" id="236814"/>
    <lineage>
        <taxon>Bacteria</taxon>
        <taxon>Pseudomonadati</taxon>
        <taxon>Bacteroidota</taxon>
        <taxon>Flavobacteriia</taxon>
        <taxon>Flavobacteriales</taxon>
        <taxon>Weeksellaceae</taxon>
        <taxon>Chryseobacterium group</taxon>
        <taxon>Chryseobacterium</taxon>
    </lineage>
</organism>
<protein>
    <recommendedName>
        <fullName evidence="1">N-acetyltransferase domain-containing protein</fullName>
    </recommendedName>
</protein>
<keyword evidence="3" id="KW-1185">Reference proteome</keyword>
<dbReference type="RefSeq" id="WP_034672854.1">
    <property type="nucleotide sequence ID" value="NZ_FPAP01000002.1"/>
</dbReference>
<dbReference type="InterPro" id="IPR000182">
    <property type="entry name" value="GNAT_dom"/>
</dbReference>
<evidence type="ECO:0000313" key="3">
    <source>
        <dbReference type="Proteomes" id="UP000028713"/>
    </source>
</evidence>
<dbReference type="InterPro" id="IPR016181">
    <property type="entry name" value="Acyl_CoA_acyltransferase"/>
</dbReference>
<dbReference type="STRING" id="236814.IX39_01620"/>
<reference evidence="2 3" key="1">
    <citation type="submission" date="2014-07" db="EMBL/GenBank/DDBJ databases">
        <title>Genome of Chryseobacterium formosense LMG 24722.</title>
        <authorList>
            <person name="Pipes S.E."/>
            <person name="Stropko S.J."/>
            <person name="Newman J.D."/>
        </authorList>
    </citation>
    <scope>NUCLEOTIDE SEQUENCE [LARGE SCALE GENOMIC DNA]</scope>
    <source>
        <strain evidence="2 3">LMG 24722</strain>
    </source>
</reference>
<name>A0A085Z4N4_9FLAO</name>
<dbReference type="GO" id="GO:0016747">
    <property type="term" value="F:acyltransferase activity, transferring groups other than amino-acyl groups"/>
    <property type="evidence" value="ECO:0007669"/>
    <property type="project" value="InterPro"/>
</dbReference>
<accession>A0A085Z4N4</accession>
<evidence type="ECO:0000313" key="2">
    <source>
        <dbReference type="EMBL" id="KFE99397.1"/>
    </source>
</evidence>